<accession>A0A212LCB8</accession>
<organism evidence="3">
    <name type="scientific">uncultured Pleomorphomonas sp</name>
    <dbReference type="NCBI Taxonomy" id="442121"/>
    <lineage>
        <taxon>Bacteria</taxon>
        <taxon>Pseudomonadati</taxon>
        <taxon>Pseudomonadota</taxon>
        <taxon>Alphaproteobacteria</taxon>
        <taxon>Hyphomicrobiales</taxon>
        <taxon>Pleomorphomonadaceae</taxon>
        <taxon>Pleomorphomonas</taxon>
        <taxon>environmental samples</taxon>
    </lineage>
</organism>
<dbReference type="InterPro" id="IPR036249">
    <property type="entry name" value="Thioredoxin-like_sf"/>
</dbReference>
<dbReference type="PANTHER" id="PTHR30041">
    <property type="entry name" value="ARSENATE REDUCTASE"/>
    <property type="match status" value="1"/>
</dbReference>
<sequence length="123" mass="13576">MPVTIYGIKNCDTMKKAFAWLDEHGVAYSFHDYKKSGIAADKLANWISRAGGWEHVVNKSGLTFRGLPETTKGSLDDERAIALMIEKPSMIRRPIIEADGGKLIIGFSDESFVASFDRSNPAP</sequence>
<gene>
    <name evidence="3" type="primary">yffB</name>
    <name evidence="3" type="ORF">KL86PLE_130614</name>
</gene>
<dbReference type="InterPro" id="IPR006660">
    <property type="entry name" value="Arsenate_reductase-like"/>
</dbReference>
<dbReference type="Gene3D" id="3.40.30.10">
    <property type="entry name" value="Glutaredoxin"/>
    <property type="match status" value="1"/>
</dbReference>
<name>A0A212LCB8_9HYPH</name>
<dbReference type="CDD" id="cd03035">
    <property type="entry name" value="ArsC_Yffb"/>
    <property type="match status" value="1"/>
</dbReference>
<dbReference type="NCBIfam" id="TIGR01617">
    <property type="entry name" value="arsC_related"/>
    <property type="match status" value="1"/>
</dbReference>
<evidence type="ECO:0000256" key="2">
    <source>
        <dbReference type="PROSITE-ProRule" id="PRU01282"/>
    </source>
</evidence>
<dbReference type="SUPFAM" id="SSF52833">
    <property type="entry name" value="Thioredoxin-like"/>
    <property type="match status" value="1"/>
</dbReference>
<dbReference type="RefSeq" id="WP_100082900.1">
    <property type="nucleotide sequence ID" value="NZ_LT608334.1"/>
</dbReference>
<comment type="similarity">
    <text evidence="1 2">Belongs to the ArsC family.</text>
</comment>
<protein>
    <submittedName>
        <fullName evidence="3">Protein YffB</fullName>
    </submittedName>
</protein>
<dbReference type="Pfam" id="PF03960">
    <property type="entry name" value="ArsC"/>
    <property type="match status" value="1"/>
</dbReference>
<evidence type="ECO:0000256" key="1">
    <source>
        <dbReference type="ARBA" id="ARBA00007198"/>
    </source>
</evidence>
<dbReference type="PANTHER" id="PTHR30041:SF8">
    <property type="entry name" value="PROTEIN YFFB"/>
    <property type="match status" value="1"/>
</dbReference>
<proteinExistence type="inferred from homology"/>
<dbReference type="EMBL" id="FMJD01000005">
    <property type="protein sequence ID" value="SCM75213.1"/>
    <property type="molecule type" value="Genomic_DNA"/>
</dbReference>
<evidence type="ECO:0000313" key="3">
    <source>
        <dbReference type="EMBL" id="SCM75213.1"/>
    </source>
</evidence>
<dbReference type="AlphaFoldDB" id="A0A212LCB8"/>
<dbReference type="PROSITE" id="PS51353">
    <property type="entry name" value="ARSC"/>
    <property type="match status" value="1"/>
</dbReference>
<reference evidence="3" key="1">
    <citation type="submission" date="2016-08" db="EMBL/GenBank/DDBJ databases">
        <authorList>
            <person name="Seilhamer J.J."/>
        </authorList>
    </citation>
    <scope>NUCLEOTIDE SEQUENCE</scope>
    <source>
        <strain evidence="3">86</strain>
    </source>
</reference>
<dbReference type="InterPro" id="IPR006504">
    <property type="entry name" value="Tscrpt_reg_Spx/MgsR"/>
</dbReference>